<comment type="caution">
    <text evidence="1">The sequence shown here is derived from an EMBL/GenBank/DDBJ whole genome shotgun (WGS) entry which is preliminary data.</text>
</comment>
<accession>A0A4R2NQK0</accession>
<proteinExistence type="predicted"/>
<reference evidence="1 2" key="1">
    <citation type="submission" date="2019-03" db="EMBL/GenBank/DDBJ databases">
        <title>Genomic Encyclopedia of Type Strains, Phase IV (KMG-IV): sequencing the most valuable type-strain genomes for metagenomic binning, comparative biology and taxonomic classification.</title>
        <authorList>
            <person name="Goeker M."/>
        </authorList>
    </citation>
    <scope>NUCLEOTIDE SEQUENCE [LARGE SCALE GENOMIC DNA]</scope>
    <source>
        <strain evidence="1 2">DSM 14836</strain>
    </source>
</reference>
<keyword evidence="2" id="KW-1185">Reference proteome</keyword>
<dbReference type="Proteomes" id="UP000294564">
    <property type="component" value="Unassembled WGS sequence"/>
</dbReference>
<dbReference type="RefSeq" id="WP_132795313.1">
    <property type="nucleotide sequence ID" value="NZ_SLXM01000007.1"/>
</dbReference>
<evidence type="ECO:0000313" key="2">
    <source>
        <dbReference type="Proteomes" id="UP000294564"/>
    </source>
</evidence>
<dbReference type="EMBL" id="SLXM01000007">
    <property type="protein sequence ID" value="TCP24047.1"/>
    <property type="molecule type" value="Genomic_DNA"/>
</dbReference>
<evidence type="ECO:0000313" key="1">
    <source>
        <dbReference type="EMBL" id="TCP24047.1"/>
    </source>
</evidence>
<dbReference type="OrthoDB" id="4234970at2"/>
<sequence length="236" mass="28311">MVIKKNNLIYRFKDCINETLNNPKLKVTNVQNDFLENYDDEYINSEAELFFEDNGFKLSEEVKEFCCFPANPLTLSWVVEDDFFDYEVAGGFSLRELDACLNFDENKYIIHNPDLSEGIKKILSNSYYFDIQPDVFHELATLLKRINEELNFWYIEFQSVYKLDLDLKIYLEALLITRGITNWQLFFCEKIHNKNKNNILKEKLDRILFCLKYLFPNTNFKILEERYAFHFNIENI</sequence>
<protein>
    <submittedName>
        <fullName evidence="1">Uncharacterized protein</fullName>
    </submittedName>
</protein>
<dbReference type="AlphaFoldDB" id="A0A4R2NQK0"/>
<name>A0A4R2NQK0_9FLAO</name>
<gene>
    <name evidence="1" type="ORF">EV195_107213</name>
</gene>
<organism evidence="1 2">
    <name type="scientific">Tenacibaculum skagerrakense</name>
    <dbReference type="NCBI Taxonomy" id="186571"/>
    <lineage>
        <taxon>Bacteria</taxon>
        <taxon>Pseudomonadati</taxon>
        <taxon>Bacteroidota</taxon>
        <taxon>Flavobacteriia</taxon>
        <taxon>Flavobacteriales</taxon>
        <taxon>Flavobacteriaceae</taxon>
        <taxon>Tenacibaculum</taxon>
    </lineage>
</organism>